<dbReference type="PANTHER" id="PTHR14873:SF1">
    <property type="entry name" value="OS06G0694100 PROTEIN"/>
    <property type="match status" value="1"/>
</dbReference>
<protein>
    <recommendedName>
        <fullName evidence="3">ARM repeat superfamily protein</fullName>
    </recommendedName>
</protein>
<dbReference type="SUPFAM" id="SSF48371">
    <property type="entry name" value="ARM repeat"/>
    <property type="match status" value="1"/>
</dbReference>
<organism evidence="1 2">
    <name type="scientific">Dipteronia dyeriana</name>
    <dbReference type="NCBI Taxonomy" id="168575"/>
    <lineage>
        <taxon>Eukaryota</taxon>
        <taxon>Viridiplantae</taxon>
        <taxon>Streptophyta</taxon>
        <taxon>Embryophyta</taxon>
        <taxon>Tracheophyta</taxon>
        <taxon>Spermatophyta</taxon>
        <taxon>Magnoliopsida</taxon>
        <taxon>eudicotyledons</taxon>
        <taxon>Gunneridae</taxon>
        <taxon>Pentapetalae</taxon>
        <taxon>rosids</taxon>
        <taxon>malvids</taxon>
        <taxon>Sapindales</taxon>
        <taxon>Sapindaceae</taxon>
        <taxon>Hippocastanoideae</taxon>
        <taxon>Acereae</taxon>
        <taxon>Dipteronia</taxon>
    </lineage>
</organism>
<dbReference type="InterPro" id="IPR016024">
    <property type="entry name" value="ARM-type_fold"/>
</dbReference>
<sequence>MSVSLSALHLRLIQLTKPILESLNETNYKPPEGGDGTTTKSILYSLLDTVTKTTSSEERNAVKDSILALALLISSRTSTHDSLSWIPARVSVAAESVFRVIAGEYFAAWKEDLVVELLLPETVPYLKEKIKESSIDKENESDEFSAASARAPVVHAILAAYQFRWFVTQVESPRLGELCKLVIPCALTALDHWSPVVKGQGMVAFIHLAKNVSAADIGLYEYVILDVCCQNIPSADEIWELVVEMSVLLVTCTQRSNSHSSWFERMLNEMLSHLERQSRNKDRRIAWLKFIEPLFNAVDLVLLAHFRRIFPLFFQWMHADDDETVLLVLKRLQAVIKLTWIRNTPYLERLVDELTKLYKEAALRKGREEIRTDILQILVLLQQCKGMQFEAAWDKYRDDPNLSSLGPLSTVHA</sequence>
<accession>A0AAD9WN77</accession>
<evidence type="ECO:0000313" key="2">
    <source>
        <dbReference type="Proteomes" id="UP001280121"/>
    </source>
</evidence>
<evidence type="ECO:0008006" key="3">
    <source>
        <dbReference type="Google" id="ProtNLM"/>
    </source>
</evidence>
<proteinExistence type="predicted"/>
<evidence type="ECO:0000313" key="1">
    <source>
        <dbReference type="EMBL" id="KAK2637321.1"/>
    </source>
</evidence>
<reference evidence="1" key="1">
    <citation type="journal article" date="2023" name="Plant J.">
        <title>Genome sequences and population genomics provide insights into the demographic history, inbreeding, and mutation load of two 'living fossil' tree species of Dipteronia.</title>
        <authorList>
            <person name="Feng Y."/>
            <person name="Comes H.P."/>
            <person name="Chen J."/>
            <person name="Zhu S."/>
            <person name="Lu R."/>
            <person name="Zhang X."/>
            <person name="Li P."/>
            <person name="Qiu J."/>
            <person name="Olsen K.M."/>
            <person name="Qiu Y."/>
        </authorList>
    </citation>
    <scope>NUCLEOTIDE SEQUENCE</scope>
    <source>
        <strain evidence="1">KIB01</strain>
    </source>
</reference>
<dbReference type="AlphaFoldDB" id="A0AAD9WN77"/>
<dbReference type="PANTHER" id="PTHR14873">
    <property type="entry name" value="OS06G0694100 PROTEIN"/>
    <property type="match status" value="1"/>
</dbReference>
<dbReference type="Proteomes" id="UP001280121">
    <property type="component" value="Unassembled WGS sequence"/>
</dbReference>
<name>A0AAD9WN77_9ROSI</name>
<keyword evidence="2" id="KW-1185">Reference proteome</keyword>
<comment type="caution">
    <text evidence="1">The sequence shown here is derived from an EMBL/GenBank/DDBJ whole genome shotgun (WGS) entry which is preliminary data.</text>
</comment>
<gene>
    <name evidence="1" type="ORF">Ddye_032113</name>
</gene>
<dbReference type="EMBL" id="JANJYI010000009">
    <property type="protein sequence ID" value="KAK2637321.1"/>
    <property type="molecule type" value="Genomic_DNA"/>
</dbReference>